<dbReference type="Gene3D" id="1.10.287.600">
    <property type="entry name" value="Helix hairpin bin"/>
    <property type="match status" value="1"/>
</dbReference>
<keyword evidence="17" id="KW-1185">Reference proteome</keyword>
<protein>
    <recommendedName>
        <fullName evidence="13">Tubulin alpha chain</fullName>
    </recommendedName>
</protein>
<dbReference type="InterPro" id="IPR018316">
    <property type="entry name" value="Tubulin/FtsZ_2-layer-sand-dom"/>
</dbReference>
<comment type="subunit">
    <text evidence="13">Dimer of alpha and beta chains. A typical microtubule is a hollow water-filled tube with an outer diameter of 25 nm and an inner diameter of 15 nM. Alpha-beta heterodimers associate head-to-tail to form protofilaments running lengthwise along the microtubule wall with the beta-tubulin subunit facing the microtubule plus end conferring a structural polarity. Microtubules usually have 13 protofilaments but different protofilament numbers can be found in some organisms and specialized cells.</text>
</comment>
<dbReference type="PRINTS" id="PR01162">
    <property type="entry name" value="ALPHATUBULIN"/>
</dbReference>
<evidence type="ECO:0000256" key="11">
    <source>
        <dbReference type="ARBA" id="ARBA00023212"/>
    </source>
</evidence>
<gene>
    <name evidence="16" type="primary">Tuba1c_0</name>
    <name evidence="16" type="ORF">Anas_01961</name>
</gene>
<dbReference type="InterPro" id="IPR037103">
    <property type="entry name" value="Tubulin/FtsZ-like_C"/>
</dbReference>
<evidence type="ECO:0000256" key="5">
    <source>
        <dbReference type="ARBA" id="ARBA00022701"/>
    </source>
</evidence>
<dbReference type="Pfam" id="PF00091">
    <property type="entry name" value="Tubulin"/>
    <property type="match status" value="1"/>
</dbReference>
<dbReference type="InterPro" id="IPR017975">
    <property type="entry name" value="Tubulin_CS"/>
</dbReference>
<feature type="domain" description="Tubulin/FtsZ GTPase" evidence="14">
    <location>
        <begin position="14"/>
        <end position="214"/>
    </location>
</feature>
<dbReference type="GO" id="GO:0007017">
    <property type="term" value="P:microtubule-based process"/>
    <property type="evidence" value="ECO:0007669"/>
    <property type="project" value="InterPro"/>
</dbReference>
<comment type="similarity">
    <text evidence="3 13">Belongs to the tubulin family.</text>
</comment>
<evidence type="ECO:0000256" key="3">
    <source>
        <dbReference type="ARBA" id="ARBA00009636"/>
    </source>
</evidence>
<dbReference type="FunFam" id="3.40.50.1440:FF:000007">
    <property type="entry name" value="Tubulin alpha chain"/>
    <property type="match status" value="1"/>
</dbReference>
<keyword evidence="7 13" id="KW-0547">Nucleotide-binding</keyword>
<proteinExistence type="inferred from homology"/>
<dbReference type="SUPFAM" id="SSF55307">
    <property type="entry name" value="Tubulin C-terminal domain-like"/>
    <property type="match status" value="1"/>
</dbReference>
<dbReference type="GO" id="GO:0016787">
    <property type="term" value="F:hydrolase activity"/>
    <property type="evidence" value="ECO:0007669"/>
    <property type="project" value="UniProtKB-KW"/>
</dbReference>
<evidence type="ECO:0000256" key="12">
    <source>
        <dbReference type="ARBA" id="ARBA00049117"/>
    </source>
</evidence>
<keyword evidence="8" id="KW-0378">Hydrolase</keyword>
<organism evidence="16 17">
    <name type="scientific">Armadillidium nasatum</name>
    <dbReference type="NCBI Taxonomy" id="96803"/>
    <lineage>
        <taxon>Eukaryota</taxon>
        <taxon>Metazoa</taxon>
        <taxon>Ecdysozoa</taxon>
        <taxon>Arthropoda</taxon>
        <taxon>Crustacea</taxon>
        <taxon>Multicrustacea</taxon>
        <taxon>Malacostraca</taxon>
        <taxon>Eumalacostraca</taxon>
        <taxon>Peracarida</taxon>
        <taxon>Isopoda</taxon>
        <taxon>Oniscidea</taxon>
        <taxon>Crinocheta</taxon>
        <taxon>Armadillidiidae</taxon>
        <taxon>Armadillidium</taxon>
    </lineage>
</organism>
<dbReference type="PRINTS" id="PR01161">
    <property type="entry name" value="TUBULIN"/>
</dbReference>
<dbReference type="Pfam" id="PF03953">
    <property type="entry name" value="Tubulin_C"/>
    <property type="match status" value="1"/>
</dbReference>
<dbReference type="GO" id="GO:0005874">
    <property type="term" value="C:microtubule"/>
    <property type="evidence" value="ECO:0007669"/>
    <property type="project" value="UniProtKB-KW"/>
</dbReference>
<dbReference type="PANTHER" id="PTHR11588">
    <property type="entry name" value="TUBULIN"/>
    <property type="match status" value="1"/>
</dbReference>
<evidence type="ECO:0000313" key="17">
    <source>
        <dbReference type="Proteomes" id="UP000326759"/>
    </source>
</evidence>
<evidence type="ECO:0000259" key="15">
    <source>
        <dbReference type="SMART" id="SM00865"/>
    </source>
</evidence>
<dbReference type="GO" id="GO:0005525">
    <property type="term" value="F:GTP binding"/>
    <property type="evidence" value="ECO:0007669"/>
    <property type="project" value="UniProtKB-UniRule"/>
</dbReference>
<dbReference type="CDD" id="cd02186">
    <property type="entry name" value="alpha_tubulin"/>
    <property type="match status" value="1"/>
</dbReference>
<dbReference type="Gene3D" id="3.40.50.1440">
    <property type="entry name" value="Tubulin/FtsZ, GTPase domain"/>
    <property type="match status" value="1"/>
</dbReference>
<keyword evidence="10 13" id="KW-0342">GTP-binding</keyword>
<accession>A0A5N5TPE7</accession>
<evidence type="ECO:0000256" key="10">
    <source>
        <dbReference type="ARBA" id="ARBA00023134"/>
    </source>
</evidence>
<evidence type="ECO:0000256" key="6">
    <source>
        <dbReference type="ARBA" id="ARBA00022723"/>
    </source>
</evidence>
<dbReference type="InterPro" id="IPR003008">
    <property type="entry name" value="Tubulin_FtsZ_GTPase"/>
</dbReference>
<dbReference type="GO" id="GO:0005737">
    <property type="term" value="C:cytoplasm"/>
    <property type="evidence" value="ECO:0007669"/>
    <property type="project" value="UniProtKB-ARBA"/>
</dbReference>
<keyword evidence="5 13" id="KW-0493">Microtubule</keyword>
<dbReference type="InterPro" id="IPR002452">
    <property type="entry name" value="Alpha_tubulin"/>
</dbReference>
<dbReference type="GO" id="GO:0005200">
    <property type="term" value="F:structural constituent of cytoskeleton"/>
    <property type="evidence" value="ECO:0007669"/>
    <property type="project" value="InterPro"/>
</dbReference>
<dbReference type="OrthoDB" id="1844at2759"/>
<keyword evidence="11" id="KW-0206">Cytoskeleton</keyword>
<sequence length="409" mass="45993">MTFRIINWKTLQEKKTCIQLSSKRREGENMSRERSMLTWSQPVTSYELVHTSNFSTRNNSLMGKEDAANNYARGHYTIGKEQVDLVLDKIRKMADACTGLQGFLVFHSFGGGTGSGFTSLLMERLSVDYGKKSKLQFTVYPAPQICTAVVEPYNSILTTHTTLEHSDCAFMVDNEAIYDICRRNLGIERPSYENLNRMIGQIVSSITASLRFDGALNVDLTEFQTNLVPYPRIHFPLVTYAPVLSVEKAYHEQLSVAEITNACFEPNNQMVKCDPRRGKYMACCLLYRGDVVPKDVNAAIATIKTKRSIQFVDWCPTGFKVGINYQAPTVIPNGDMAPTQRAVCMISNTTAIAEAWGRLNHKFDLMYVGEGMEEGEFSEAREDLAALEHDYEEVAMDSSELDGDGENEY</sequence>
<keyword evidence="6" id="KW-0479">Metal-binding</keyword>
<name>A0A5N5TPE7_9CRUS</name>
<evidence type="ECO:0000259" key="14">
    <source>
        <dbReference type="SMART" id="SM00864"/>
    </source>
</evidence>
<evidence type="ECO:0000313" key="16">
    <source>
        <dbReference type="EMBL" id="KAB7508050.1"/>
    </source>
</evidence>
<comment type="cofactor">
    <cofactor evidence="1">
        <name>Mg(2+)</name>
        <dbReference type="ChEBI" id="CHEBI:18420"/>
    </cofactor>
</comment>
<dbReference type="InterPro" id="IPR036525">
    <property type="entry name" value="Tubulin/FtsZ_GTPase_sf"/>
</dbReference>
<dbReference type="FunFam" id="3.30.1330.20:FF:000001">
    <property type="entry name" value="Tubulin alpha chain"/>
    <property type="match status" value="1"/>
</dbReference>
<dbReference type="InterPro" id="IPR008280">
    <property type="entry name" value="Tub_FtsZ_C"/>
</dbReference>
<comment type="function">
    <text evidence="13">Tubulin is the major constituent of microtubules, a cylinder consisting of laterally associated linear protofilaments composed of alpha- and beta-tubulin heterodimers. Microtubules grow by the addition of GTP-tubulin dimers to the microtubule end, where a stabilizing cap forms. Below the cap, tubulin dimers are in GDP-bound state, owing to GTPase activity of alpha-tubulin.</text>
</comment>
<keyword evidence="9" id="KW-0460">Magnesium</keyword>
<evidence type="ECO:0000256" key="2">
    <source>
        <dbReference type="ARBA" id="ARBA00004245"/>
    </source>
</evidence>
<comment type="subcellular location">
    <subcellularLocation>
        <location evidence="2">Cytoplasm</location>
        <location evidence="2">Cytoskeleton</location>
    </subcellularLocation>
</comment>
<evidence type="ECO:0000256" key="13">
    <source>
        <dbReference type="RuleBase" id="RU000352"/>
    </source>
</evidence>
<dbReference type="EMBL" id="SEYY01000088">
    <property type="protein sequence ID" value="KAB7508050.1"/>
    <property type="molecule type" value="Genomic_DNA"/>
</dbReference>
<dbReference type="SMART" id="SM00865">
    <property type="entry name" value="Tubulin_C"/>
    <property type="match status" value="1"/>
</dbReference>
<keyword evidence="4" id="KW-0963">Cytoplasm</keyword>
<dbReference type="PROSITE" id="PS00227">
    <property type="entry name" value="TUBULIN"/>
    <property type="match status" value="1"/>
</dbReference>
<feature type="domain" description="Tubulin/FtsZ 2-layer sandwich" evidence="15">
    <location>
        <begin position="216"/>
        <end position="361"/>
    </location>
</feature>
<evidence type="ECO:0000256" key="8">
    <source>
        <dbReference type="ARBA" id="ARBA00022801"/>
    </source>
</evidence>
<evidence type="ECO:0000256" key="7">
    <source>
        <dbReference type="ARBA" id="ARBA00022741"/>
    </source>
</evidence>
<evidence type="ECO:0000256" key="1">
    <source>
        <dbReference type="ARBA" id="ARBA00001946"/>
    </source>
</evidence>
<evidence type="ECO:0000256" key="4">
    <source>
        <dbReference type="ARBA" id="ARBA00022490"/>
    </source>
</evidence>
<dbReference type="SUPFAM" id="SSF52490">
    <property type="entry name" value="Tubulin nucleotide-binding domain-like"/>
    <property type="match status" value="1"/>
</dbReference>
<dbReference type="AlphaFoldDB" id="A0A5N5TPE7"/>
<dbReference type="SMART" id="SM00864">
    <property type="entry name" value="Tubulin"/>
    <property type="match status" value="1"/>
</dbReference>
<comment type="catalytic activity">
    <reaction evidence="12">
        <text>GTP + H2O = GDP + phosphate + H(+)</text>
        <dbReference type="Rhea" id="RHEA:19669"/>
        <dbReference type="ChEBI" id="CHEBI:15377"/>
        <dbReference type="ChEBI" id="CHEBI:15378"/>
        <dbReference type="ChEBI" id="CHEBI:37565"/>
        <dbReference type="ChEBI" id="CHEBI:43474"/>
        <dbReference type="ChEBI" id="CHEBI:58189"/>
    </reaction>
    <physiologicalReaction direction="left-to-right" evidence="12">
        <dbReference type="Rhea" id="RHEA:19670"/>
    </physiologicalReaction>
</comment>
<evidence type="ECO:0000256" key="9">
    <source>
        <dbReference type="ARBA" id="ARBA00022842"/>
    </source>
</evidence>
<dbReference type="Gene3D" id="3.30.1330.20">
    <property type="entry name" value="Tubulin/FtsZ, C-terminal domain"/>
    <property type="match status" value="1"/>
</dbReference>
<comment type="caution">
    <text evidence="16">The sequence shown here is derived from an EMBL/GenBank/DDBJ whole genome shotgun (WGS) entry which is preliminary data.</text>
</comment>
<dbReference type="InterPro" id="IPR023123">
    <property type="entry name" value="Tubulin_C"/>
</dbReference>
<dbReference type="Proteomes" id="UP000326759">
    <property type="component" value="Unassembled WGS sequence"/>
</dbReference>
<dbReference type="InterPro" id="IPR000217">
    <property type="entry name" value="Tubulin"/>
</dbReference>
<dbReference type="GO" id="GO:0046872">
    <property type="term" value="F:metal ion binding"/>
    <property type="evidence" value="ECO:0007669"/>
    <property type="project" value="UniProtKB-KW"/>
</dbReference>
<reference evidence="16 17" key="1">
    <citation type="journal article" date="2019" name="PLoS Biol.">
        <title>Sex chromosomes control vertical transmission of feminizing Wolbachia symbionts in an isopod.</title>
        <authorList>
            <person name="Becking T."/>
            <person name="Chebbi M.A."/>
            <person name="Giraud I."/>
            <person name="Moumen B."/>
            <person name="Laverre T."/>
            <person name="Caubet Y."/>
            <person name="Peccoud J."/>
            <person name="Gilbert C."/>
            <person name="Cordaux R."/>
        </authorList>
    </citation>
    <scope>NUCLEOTIDE SEQUENCE [LARGE SCALE GENOMIC DNA]</scope>
    <source>
        <strain evidence="16">ANa2</strain>
        <tissue evidence="16">Whole body excluding digestive tract and cuticle</tissue>
    </source>
</reference>